<organism evidence="1 2">
    <name type="scientific">Phocaeicola intestinalis</name>
    <dbReference type="NCBI Taxonomy" id="2762212"/>
    <lineage>
        <taxon>Bacteria</taxon>
        <taxon>Pseudomonadati</taxon>
        <taxon>Bacteroidota</taxon>
        <taxon>Bacteroidia</taxon>
        <taxon>Bacteroidales</taxon>
        <taxon>Bacteroidaceae</taxon>
        <taxon>Phocaeicola</taxon>
    </lineage>
</organism>
<gene>
    <name evidence="1" type="ORF">H9625_15280</name>
</gene>
<evidence type="ECO:0000313" key="1">
    <source>
        <dbReference type="EMBL" id="MBD8041774.1"/>
    </source>
</evidence>
<dbReference type="Proteomes" id="UP000620874">
    <property type="component" value="Unassembled WGS sequence"/>
</dbReference>
<dbReference type="EMBL" id="JACSPP010000068">
    <property type="protein sequence ID" value="MBD8041774.1"/>
    <property type="molecule type" value="Genomic_DNA"/>
</dbReference>
<name>A0ABR8YC32_9BACT</name>
<comment type="caution">
    <text evidence="1">The sequence shown here is derived from an EMBL/GenBank/DDBJ whole genome shotgun (WGS) entry which is preliminary data.</text>
</comment>
<dbReference type="RefSeq" id="WP_191765181.1">
    <property type="nucleotide sequence ID" value="NZ_JACSPP010000068.1"/>
</dbReference>
<sequence length="259" mass="29676">MKTKRFSCSIYAWTLFVCAFGLVSCHDLTIDNGGYLSMMNRGTIVGNDEDGYYLFSDGRNEVAICYGKGLDKYERAYYSLSFKEENRFFSDRTPGFTIIDNARVGIVETYKVIHPISKAEADKRGITHPDSCSVDENFYFSNSYGAYCGYFDFSTLATITHDLYTHYEYASIPIDLVYDPARQSPDTLRLELCYRPHVPEGWEKYRYEAGTFSCDISGLANLQEWNDSLCIVVDTGDKQLHYMPISKKGVKKPEPFFDF</sequence>
<protein>
    <submittedName>
        <fullName evidence="1">Uncharacterized protein</fullName>
    </submittedName>
</protein>
<accession>A0ABR8YC32</accession>
<dbReference type="PROSITE" id="PS51257">
    <property type="entry name" value="PROKAR_LIPOPROTEIN"/>
    <property type="match status" value="1"/>
</dbReference>
<evidence type="ECO:0000313" key="2">
    <source>
        <dbReference type="Proteomes" id="UP000620874"/>
    </source>
</evidence>
<proteinExistence type="predicted"/>
<reference evidence="1 2" key="1">
    <citation type="submission" date="2020-08" db="EMBL/GenBank/DDBJ databases">
        <title>A Genomic Blueprint of the Chicken Gut Microbiome.</title>
        <authorList>
            <person name="Gilroy R."/>
            <person name="Ravi A."/>
            <person name="Getino M."/>
            <person name="Pursley I."/>
            <person name="Horton D.L."/>
            <person name="Alikhan N.-F."/>
            <person name="Baker D."/>
            <person name="Gharbi K."/>
            <person name="Hall N."/>
            <person name="Watson M."/>
            <person name="Adriaenssens E.M."/>
            <person name="Foster-Nyarko E."/>
            <person name="Jarju S."/>
            <person name="Secka A."/>
            <person name="Antonio M."/>
            <person name="Oren A."/>
            <person name="Chaudhuri R."/>
            <person name="La Ragione R.M."/>
            <person name="Hildebrand F."/>
            <person name="Pallen M.J."/>
        </authorList>
    </citation>
    <scope>NUCLEOTIDE SEQUENCE [LARGE SCALE GENOMIC DNA]</scope>
    <source>
        <strain evidence="1 2">Sa1CVN1</strain>
    </source>
</reference>
<keyword evidence="2" id="KW-1185">Reference proteome</keyword>